<dbReference type="EMBL" id="VOAH01000020">
    <property type="protein sequence ID" value="TVP39163.1"/>
    <property type="molecule type" value="Genomic_DNA"/>
</dbReference>
<sequence>MINRIFIYIINENLLYILKSPICFSEMVLTSRFCVELDKCLGCEGIWLDCGEIEKITDNNKIGNELHEEINWKKTMIVMVKIRVFIFTRPTIVKMPLVTRCSILNNQD</sequence>
<gene>
    <name evidence="2" type="ORF">NARC_200052</name>
</gene>
<organism evidence="2 3">
    <name type="scientific">Candidatus Nitrosocosmicus arcticus</name>
    <dbReference type="NCBI Taxonomy" id="2035267"/>
    <lineage>
        <taxon>Archaea</taxon>
        <taxon>Nitrososphaerota</taxon>
        <taxon>Nitrososphaeria</taxon>
        <taxon>Nitrososphaerales</taxon>
        <taxon>Nitrososphaeraceae</taxon>
        <taxon>Candidatus Nitrosocosmicus</taxon>
    </lineage>
</organism>
<dbReference type="InterPro" id="IPR027392">
    <property type="entry name" value="TF_Znf"/>
</dbReference>
<dbReference type="Proteomes" id="UP000315289">
    <property type="component" value="Unassembled WGS sequence"/>
</dbReference>
<dbReference type="AlphaFoldDB" id="A0A557SRD7"/>
<comment type="caution">
    <text evidence="2">The sequence shown here is derived from an EMBL/GenBank/DDBJ whole genome shotgun (WGS) entry which is preliminary data.</text>
</comment>
<proteinExistence type="predicted"/>
<feature type="domain" description="Transcription factor zinc-finger" evidence="1">
    <location>
        <begin position="21"/>
        <end position="57"/>
    </location>
</feature>
<name>A0A557SRD7_9ARCH</name>
<dbReference type="Pfam" id="PF13453">
    <property type="entry name" value="Zn_ribbon_TFIIB"/>
    <property type="match status" value="1"/>
</dbReference>
<evidence type="ECO:0000313" key="2">
    <source>
        <dbReference type="EMBL" id="TVP39163.1"/>
    </source>
</evidence>
<evidence type="ECO:0000259" key="1">
    <source>
        <dbReference type="Pfam" id="PF13453"/>
    </source>
</evidence>
<reference evidence="2 3" key="1">
    <citation type="journal article" date="2019" name="Front. Microbiol.">
        <title>Ammonia Oxidation by the Arctic Terrestrial Thaumarchaeote Candidatus Nitrosocosmicus arcticus Is Stimulated by Increasing Temperatures.</title>
        <authorList>
            <person name="Alves R.J.E."/>
            <person name="Kerou M."/>
            <person name="Zappe A."/>
            <person name="Bittner R."/>
            <person name="Abby S.S."/>
            <person name="Schmidt H.A."/>
            <person name="Pfeifer K."/>
            <person name="Schleper C."/>
        </authorList>
    </citation>
    <scope>NUCLEOTIDE SEQUENCE [LARGE SCALE GENOMIC DNA]</scope>
    <source>
        <strain evidence="2 3">Kfb</strain>
    </source>
</reference>
<accession>A0A557SRD7</accession>
<evidence type="ECO:0000313" key="3">
    <source>
        <dbReference type="Proteomes" id="UP000315289"/>
    </source>
</evidence>
<keyword evidence="3" id="KW-1185">Reference proteome</keyword>
<protein>
    <recommendedName>
        <fullName evidence="1">Transcription factor zinc-finger domain-containing protein</fullName>
    </recommendedName>
</protein>